<keyword evidence="4 5" id="KW-0472">Membrane</keyword>
<dbReference type="CDD" id="cd01467">
    <property type="entry name" value="vWA_BatA_type"/>
    <property type="match status" value="1"/>
</dbReference>
<gene>
    <name evidence="7" type="ORF">MTBBW1_2300007</name>
</gene>
<dbReference type="SMART" id="SM00327">
    <property type="entry name" value="VWA"/>
    <property type="match status" value="1"/>
</dbReference>
<evidence type="ECO:0000313" key="7">
    <source>
        <dbReference type="EMBL" id="SLM30535.1"/>
    </source>
</evidence>
<feature type="transmembrane region" description="Helical" evidence="5">
    <location>
        <begin position="328"/>
        <end position="346"/>
    </location>
</feature>
<dbReference type="Proteomes" id="UP000191931">
    <property type="component" value="Unassembled WGS sequence"/>
</dbReference>
<evidence type="ECO:0000256" key="1">
    <source>
        <dbReference type="ARBA" id="ARBA00022475"/>
    </source>
</evidence>
<dbReference type="RefSeq" id="WP_080808664.1">
    <property type="nucleotide sequence ID" value="NZ_LT828562.1"/>
</dbReference>
<name>A0A1W1HDT2_9BACT</name>
<dbReference type="PANTHER" id="PTHR22550">
    <property type="entry name" value="SPORE GERMINATION PROTEIN"/>
    <property type="match status" value="1"/>
</dbReference>
<organism evidence="7 8">
    <name type="scientific">Desulfamplus magnetovallimortis</name>
    <dbReference type="NCBI Taxonomy" id="1246637"/>
    <lineage>
        <taxon>Bacteria</taxon>
        <taxon>Pseudomonadati</taxon>
        <taxon>Thermodesulfobacteriota</taxon>
        <taxon>Desulfobacteria</taxon>
        <taxon>Desulfobacterales</taxon>
        <taxon>Desulfobacteraceae</taxon>
        <taxon>Desulfamplus</taxon>
    </lineage>
</organism>
<feature type="transmembrane region" description="Helical" evidence="5">
    <location>
        <begin position="69"/>
        <end position="94"/>
    </location>
</feature>
<keyword evidence="2 5" id="KW-0812">Transmembrane</keyword>
<dbReference type="InterPro" id="IPR002035">
    <property type="entry name" value="VWF_A"/>
</dbReference>
<dbReference type="Gene3D" id="3.40.50.410">
    <property type="entry name" value="von Willebrand factor, type A domain"/>
    <property type="match status" value="1"/>
</dbReference>
<keyword evidence="8" id="KW-1185">Reference proteome</keyword>
<dbReference type="OrthoDB" id="6206554at2"/>
<evidence type="ECO:0000259" key="6">
    <source>
        <dbReference type="PROSITE" id="PS50234"/>
    </source>
</evidence>
<evidence type="ECO:0000313" key="8">
    <source>
        <dbReference type="Proteomes" id="UP000191931"/>
    </source>
</evidence>
<keyword evidence="1" id="KW-1003">Cell membrane</keyword>
<keyword evidence="3 5" id="KW-1133">Transmembrane helix</keyword>
<reference evidence="7 8" key="1">
    <citation type="submission" date="2017-03" db="EMBL/GenBank/DDBJ databases">
        <authorList>
            <person name="Afonso C.L."/>
            <person name="Miller P.J."/>
            <person name="Scott M.A."/>
            <person name="Spackman E."/>
            <person name="Goraichik I."/>
            <person name="Dimitrov K.M."/>
            <person name="Suarez D.L."/>
            <person name="Swayne D.E."/>
        </authorList>
    </citation>
    <scope>NUCLEOTIDE SEQUENCE [LARGE SCALE GENOMIC DNA]</scope>
    <source>
        <strain evidence="7">PRJEB14757</strain>
    </source>
</reference>
<dbReference type="EMBL" id="FWEV01000147">
    <property type="protein sequence ID" value="SLM30535.1"/>
    <property type="molecule type" value="Genomic_DNA"/>
</dbReference>
<evidence type="ECO:0000256" key="5">
    <source>
        <dbReference type="SAM" id="Phobius"/>
    </source>
</evidence>
<evidence type="ECO:0000256" key="3">
    <source>
        <dbReference type="ARBA" id="ARBA00022989"/>
    </source>
</evidence>
<dbReference type="Pfam" id="PF00092">
    <property type="entry name" value="VWA"/>
    <property type="match status" value="1"/>
</dbReference>
<evidence type="ECO:0000256" key="2">
    <source>
        <dbReference type="ARBA" id="ARBA00022692"/>
    </source>
</evidence>
<dbReference type="AlphaFoldDB" id="A0A1W1HDT2"/>
<evidence type="ECO:0000256" key="4">
    <source>
        <dbReference type="ARBA" id="ARBA00023136"/>
    </source>
</evidence>
<dbReference type="InterPro" id="IPR036465">
    <property type="entry name" value="vWFA_dom_sf"/>
</dbReference>
<proteinExistence type="predicted"/>
<protein>
    <recommendedName>
        <fullName evidence="6">VWFA domain-containing protein</fullName>
    </recommendedName>
</protein>
<dbReference type="InterPro" id="IPR050768">
    <property type="entry name" value="UPF0353/GerABKA_families"/>
</dbReference>
<dbReference type="PANTHER" id="PTHR22550:SF5">
    <property type="entry name" value="LEUCINE ZIPPER PROTEIN 4"/>
    <property type="match status" value="1"/>
</dbReference>
<feature type="domain" description="VWFA" evidence="6">
    <location>
        <begin position="111"/>
        <end position="309"/>
    </location>
</feature>
<dbReference type="PROSITE" id="PS50234">
    <property type="entry name" value="VWFA"/>
    <property type="match status" value="1"/>
</dbReference>
<feature type="transmembrane region" description="Helical" evidence="5">
    <location>
        <begin position="6"/>
        <end position="22"/>
    </location>
</feature>
<sequence length="355" mass="39760">MFRFASPLFLTLMFIIPLLFYFRKKIKKASYLKVSSLLFITSPDSADISFPYPSSSQDIQFVGGRLQRFFLLMFAIGLPFLRYASLFLMILALARPQWGTEKVNVTTEGINIVLALDLSESMAALDFTRDDKIITRLDAVKGVVGDFIMKREGDRIGMVVFGSRAFTQLPLTRDYNTIAFMLEKLEIGAAGPSTAIGDAIGISLKRLEDIESKSNIVILLTDGRSNSGEISPETAATIASERGVKIYTVGVGTEGKAPFLVKDPLLGQRYVYQRVDMDHDTLEKIAEMTGGSFFIAQDIGSLENIYDMIDTLEKTEVDVKSWAQYRELYPWLMFPAFLMLGGYILLSNTRFMKIP</sequence>
<dbReference type="InterPro" id="IPR033881">
    <property type="entry name" value="vWA_BatA_type"/>
</dbReference>
<dbReference type="STRING" id="1246637.MTBBW1_2300007"/>
<accession>A0A1W1HDT2</accession>
<dbReference type="SUPFAM" id="SSF53300">
    <property type="entry name" value="vWA-like"/>
    <property type="match status" value="1"/>
</dbReference>